<evidence type="ECO:0000313" key="2">
    <source>
        <dbReference type="EMBL" id="CCI84551.1"/>
    </source>
</evidence>
<comment type="caution">
    <text evidence="2">The sequence shown here is derived from an EMBL/GenBank/DDBJ whole genome shotgun (WGS) entry which is preliminary data.</text>
</comment>
<reference evidence="2 3" key="1">
    <citation type="submission" date="2012-06" db="EMBL/GenBank/DDBJ databases">
        <title>Draft Genome Sequence of Lactobacillus pasteurii CRBIP 24.76T.</title>
        <authorList>
            <person name="Cousin S."/>
            <person name="Bouchier C."/>
            <person name="Loux V."/>
            <person name="Ma L."/>
            <person name="Creno S."/>
            <person name="Bizet C."/>
            <person name="Clermont D."/>
        </authorList>
    </citation>
    <scope>NUCLEOTIDE SEQUENCE [LARGE SCALE GENOMIC DNA]</scope>
    <source>
        <strain evidence="3">CRBIP 24.76T</strain>
    </source>
</reference>
<evidence type="ECO:0000256" key="1">
    <source>
        <dbReference type="SAM" id="Phobius"/>
    </source>
</evidence>
<organism evidence="2 3">
    <name type="scientific">Lactobacillus pasteurii DSM 23907 = CRBIP 24.76</name>
    <dbReference type="NCBI Taxonomy" id="1423790"/>
    <lineage>
        <taxon>Bacteria</taxon>
        <taxon>Bacillati</taxon>
        <taxon>Bacillota</taxon>
        <taxon>Bacilli</taxon>
        <taxon>Lactobacillales</taxon>
        <taxon>Lactobacillaceae</taxon>
        <taxon>Lactobacillus</taxon>
    </lineage>
</organism>
<keyword evidence="1" id="KW-1133">Transmembrane helix</keyword>
<dbReference type="Proteomes" id="UP000009311">
    <property type="component" value="Unassembled WGS sequence"/>
</dbReference>
<sequence>MNKYTVIVNEPMMYDMPIVFNSVYAIPFVLTPMVATTLAYIATSLH</sequence>
<keyword evidence="1" id="KW-0812">Transmembrane</keyword>
<dbReference type="AlphaFoldDB" id="I7LAB8"/>
<name>I7LAB8_9LACO</name>
<proteinExistence type="predicted"/>
<accession>I7LAB8</accession>
<dbReference type="RefSeq" id="WP_009559103.1">
    <property type="nucleotide sequence ID" value="NZ_AYZN01000005.1"/>
</dbReference>
<evidence type="ECO:0000313" key="3">
    <source>
        <dbReference type="Proteomes" id="UP000009311"/>
    </source>
</evidence>
<dbReference type="EMBL" id="CAKD01000005">
    <property type="protein sequence ID" value="CCI84551.1"/>
    <property type="molecule type" value="Genomic_DNA"/>
</dbReference>
<gene>
    <name evidence="2" type="ORF">BN53_00240</name>
</gene>
<keyword evidence="3" id="KW-1185">Reference proteome</keyword>
<feature type="transmembrane region" description="Helical" evidence="1">
    <location>
        <begin position="18"/>
        <end position="42"/>
    </location>
</feature>
<protein>
    <submittedName>
        <fullName evidence="2">Uncharacterized protein</fullName>
    </submittedName>
</protein>
<keyword evidence="1" id="KW-0472">Membrane</keyword>
<dbReference type="STRING" id="1423790.BN53_00240"/>